<gene>
    <name evidence="2" type="ORF">JIN85_01700</name>
</gene>
<sequence>MNTKPDEMMLALWLEDELEGKDLAAVEAWALTQPDQLAARQEVRDWKKMVSTALPAAEEPPFPDFFNSRIEQSIRELTPKPVPRPATVTVTKFSIWKSWLMPASAFAGMALAFWIGMKTQDTPVAVPVAKVNPPLATPASYTPLVYSPEIGVDAHWYSSSPASAAVIVLQGVNAIPDSTDFTQTVMIPTNREMDSTAGQPTGGGVSQPISR</sequence>
<evidence type="ECO:0000313" key="2">
    <source>
        <dbReference type="EMBL" id="MBK1881107.1"/>
    </source>
</evidence>
<name>A0A934VT47_9BACT</name>
<keyword evidence="3" id="KW-1185">Reference proteome</keyword>
<proteinExistence type="predicted"/>
<dbReference type="Proteomes" id="UP000603141">
    <property type="component" value="Unassembled WGS sequence"/>
</dbReference>
<reference evidence="2" key="1">
    <citation type="submission" date="2021-01" db="EMBL/GenBank/DDBJ databases">
        <title>Modified the classification status of verrucomicrobia.</title>
        <authorList>
            <person name="Feng X."/>
        </authorList>
    </citation>
    <scope>NUCLEOTIDE SEQUENCE</scope>
    <source>
        <strain evidence="2">KCTC 22041</strain>
    </source>
</reference>
<evidence type="ECO:0000256" key="1">
    <source>
        <dbReference type="SAM" id="MobiDB-lite"/>
    </source>
</evidence>
<protein>
    <submittedName>
        <fullName evidence="2">Uncharacterized protein</fullName>
    </submittedName>
</protein>
<dbReference type="RefSeq" id="WP_200266976.1">
    <property type="nucleotide sequence ID" value="NZ_JAENIJ010000002.1"/>
</dbReference>
<organism evidence="2 3">
    <name type="scientific">Luteolibacter pohnpeiensis</name>
    <dbReference type="NCBI Taxonomy" id="454153"/>
    <lineage>
        <taxon>Bacteria</taxon>
        <taxon>Pseudomonadati</taxon>
        <taxon>Verrucomicrobiota</taxon>
        <taxon>Verrucomicrobiia</taxon>
        <taxon>Verrucomicrobiales</taxon>
        <taxon>Verrucomicrobiaceae</taxon>
        <taxon>Luteolibacter</taxon>
    </lineage>
</organism>
<evidence type="ECO:0000313" key="3">
    <source>
        <dbReference type="Proteomes" id="UP000603141"/>
    </source>
</evidence>
<feature type="region of interest" description="Disordered" evidence="1">
    <location>
        <begin position="191"/>
        <end position="211"/>
    </location>
</feature>
<accession>A0A934VT47</accession>
<dbReference type="AlphaFoldDB" id="A0A934VT47"/>
<comment type="caution">
    <text evidence="2">The sequence shown here is derived from an EMBL/GenBank/DDBJ whole genome shotgun (WGS) entry which is preliminary data.</text>
</comment>
<dbReference type="EMBL" id="JAENIJ010000002">
    <property type="protein sequence ID" value="MBK1881107.1"/>
    <property type="molecule type" value="Genomic_DNA"/>
</dbReference>